<dbReference type="PANTHER" id="PTHR46993">
    <property type="entry name" value="MYB TRANSCRIPTION FACTOR"/>
    <property type="match status" value="1"/>
</dbReference>
<name>A0A453AIK3_AEGTS</name>
<evidence type="ECO:0000313" key="3">
    <source>
        <dbReference type="Proteomes" id="UP000015105"/>
    </source>
</evidence>
<dbReference type="PANTHER" id="PTHR46993:SF14">
    <property type="entry name" value="OS07G0695900 PROTEIN"/>
    <property type="match status" value="1"/>
</dbReference>
<dbReference type="Gene3D" id="1.10.10.60">
    <property type="entry name" value="Homeodomain-like"/>
    <property type="match status" value="1"/>
</dbReference>
<reference evidence="2" key="5">
    <citation type="journal article" date="2021" name="G3 (Bethesda)">
        <title>Aegilops tauschii genome assembly Aet v5.0 features greater sequence contiguity and improved annotation.</title>
        <authorList>
            <person name="Wang L."/>
            <person name="Zhu T."/>
            <person name="Rodriguez J.C."/>
            <person name="Deal K.R."/>
            <person name="Dubcovsky J."/>
            <person name="McGuire P.E."/>
            <person name="Lux T."/>
            <person name="Spannagl M."/>
            <person name="Mayer K.F.X."/>
            <person name="Baldrich P."/>
            <person name="Meyers B.C."/>
            <person name="Huo N."/>
            <person name="Gu Y.Q."/>
            <person name="Zhou H."/>
            <person name="Devos K.M."/>
            <person name="Bennetzen J.L."/>
            <person name="Unver T."/>
            <person name="Budak H."/>
            <person name="Gulick P.J."/>
            <person name="Galiba G."/>
            <person name="Kalapos B."/>
            <person name="Nelson D.R."/>
            <person name="Li P."/>
            <person name="You F.M."/>
            <person name="Luo M.C."/>
            <person name="Dvorak J."/>
        </authorList>
    </citation>
    <scope>NUCLEOTIDE SEQUENCE [LARGE SCALE GENOMIC DNA]</scope>
    <source>
        <strain evidence="2">cv. AL8/78</strain>
    </source>
</reference>
<feature type="region of interest" description="Disordered" evidence="1">
    <location>
        <begin position="224"/>
        <end position="333"/>
    </location>
</feature>
<feature type="compositionally biased region" description="Basic and acidic residues" evidence="1">
    <location>
        <begin position="224"/>
        <end position="250"/>
    </location>
</feature>
<protein>
    <recommendedName>
        <fullName evidence="4">Myb-like domain-containing protein</fullName>
    </recommendedName>
</protein>
<evidence type="ECO:0008006" key="4">
    <source>
        <dbReference type="Google" id="ProtNLM"/>
    </source>
</evidence>
<dbReference type="SUPFAM" id="SSF46689">
    <property type="entry name" value="Homeodomain-like"/>
    <property type="match status" value="1"/>
</dbReference>
<evidence type="ECO:0000313" key="2">
    <source>
        <dbReference type="EnsemblPlants" id="AET2Gv20147000.7"/>
    </source>
</evidence>
<dbReference type="Gramene" id="AET2Gv20147000.7">
    <property type="protein sequence ID" value="AET2Gv20147000.7"/>
    <property type="gene ID" value="AET2Gv20147000"/>
</dbReference>
<reference evidence="3" key="1">
    <citation type="journal article" date="2014" name="Science">
        <title>Ancient hybridizations among the ancestral genomes of bread wheat.</title>
        <authorList>
            <consortium name="International Wheat Genome Sequencing Consortium,"/>
            <person name="Marcussen T."/>
            <person name="Sandve S.R."/>
            <person name="Heier L."/>
            <person name="Spannagl M."/>
            <person name="Pfeifer M."/>
            <person name="Jakobsen K.S."/>
            <person name="Wulff B.B."/>
            <person name="Steuernagel B."/>
            <person name="Mayer K.F."/>
            <person name="Olsen O.A."/>
        </authorList>
    </citation>
    <scope>NUCLEOTIDE SEQUENCE [LARGE SCALE GENOMIC DNA]</scope>
    <source>
        <strain evidence="3">cv. AL8/78</strain>
    </source>
</reference>
<feature type="compositionally biased region" description="Basic and acidic residues" evidence="1">
    <location>
        <begin position="308"/>
        <end position="325"/>
    </location>
</feature>
<dbReference type="AlphaFoldDB" id="A0A453AIK3"/>
<dbReference type="CDD" id="cd11660">
    <property type="entry name" value="SANT_TRF"/>
    <property type="match status" value="1"/>
</dbReference>
<dbReference type="Proteomes" id="UP000015105">
    <property type="component" value="Chromosome 2D"/>
</dbReference>
<reference evidence="2" key="3">
    <citation type="journal article" date="2017" name="Nature">
        <title>Genome sequence of the progenitor of the wheat D genome Aegilops tauschii.</title>
        <authorList>
            <person name="Luo M.C."/>
            <person name="Gu Y.Q."/>
            <person name="Puiu D."/>
            <person name="Wang H."/>
            <person name="Twardziok S.O."/>
            <person name="Deal K.R."/>
            <person name="Huo N."/>
            <person name="Zhu T."/>
            <person name="Wang L."/>
            <person name="Wang Y."/>
            <person name="McGuire P.E."/>
            <person name="Liu S."/>
            <person name="Long H."/>
            <person name="Ramasamy R.K."/>
            <person name="Rodriguez J.C."/>
            <person name="Van S.L."/>
            <person name="Yuan L."/>
            <person name="Wang Z."/>
            <person name="Xia Z."/>
            <person name="Xiao L."/>
            <person name="Anderson O.D."/>
            <person name="Ouyang S."/>
            <person name="Liang Y."/>
            <person name="Zimin A.V."/>
            <person name="Pertea G."/>
            <person name="Qi P."/>
            <person name="Bennetzen J.L."/>
            <person name="Dai X."/>
            <person name="Dawson M.W."/>
            <person name="Muller H.G."/>
            <person name="Kugler K."/>
            <person name="Rivarola-Duarte L."/>
            <person name="Spannagl M."/>
            <person name="Mayer K.F.X."/>
            <person name="Lu F.H."/>
            <person name="Bevan M.W."/>
            <person name="Leroy P."/>
            <person name="Li P."/>
            <person name="You F.M."/>
            <person name="Sun Q."/>
            <person name="Liu Z."/>
            <person name="Lyons E."/>
            <person name="Wicker T."/>
            <person name="Salzberg S.L."/>
            <person name="Devos K.M."/>
            <person name="Dvorak J."/>
        </authorList>
    </citation>
    <scope>NUCLEOTIDE SEQUENCE [LARGE SCALE GENOMIC DNA]</scope>
    <source>
        <strain evidence="2">cv. AL8/78</strain>
    </source>
</reference>
<dbReference type="InterPro" id="IPR009057">
    <property type="entry name" value="Homeodomain-like_sf"/>
</dbReference>
<evidence type="ECO:0000256" key="1">
    <source>
        <dbReference type="SAM" id="MobiDB-lite"/>
    </source>
</evidence>
<accession>A0A453AIK3</accession>
<sequence>AQTEPNPTERRRGTRRRPGRPSTTMPPLAAADAFRVLEFVAGNRRVPHSLLAGLLAALPPVSPHTSPRLRKAFALRALDTALSGSYADGSGEPLRKARDVLADPGVAACFPDQLAVVRDDVAALRRLVDAEWESLPPSELELEADRIAGAGALDTWANADQGTRKKLRRLVGESTEREILGKLGQDPSKAPQVDEAANAPSTSGANEDVRAQNDEVHLGREKGEVNHAHEDYARHQQKPVERTTDARIPEKPVTGAAIKGKEQATSSGVTGQAAPDRDKSHPVTGSKPGLMERKPSAIVYQWDSGDSDSERPPHQRRLPNYERKMRPPPAVPYKTRKKWTEIQERTLIEGVDKYGRGNWKDIKIAYPDVFQDRSTGGYEGQVQELGEALTANVPRHGRSFSLVDISGTYSRRMYIDYRAANGPKSMIYLALLVVVATLPAGVMRGRAQLSTFLLYRKMWDISASHDLMFSVSK</sequence>
<proteinExistence type="predicted"/>
<reference evidence="3" key="2">
    <citation type="journal article" date="2017" name="Nat. Plants">
        <title>The Aegilops tauschii genome reveals multiple impacts of transposons.</title>
        <authorList>
            <person name="Zhao G."/>
            <person name="Zou C."/>
            <person name="Li K."/>
            <person name="Wang K."/>
            <person name="Li T."/>
            <person name="Gao L."/>
            <person name="Zhang X."/>
            <person name="Wang H."/>
            <person name="Yang Z."/>
            <person name="Liu X."/>
            <person name="Jiang W."/>
            <person name="Mao L."/>
            <person name="Kong X."/>
            <person name="Jiao Y."/>
            <person name="Jia J."/>
        </authorList>
    </citation>
    <scope>NUCLEOTIDE SEQUENCE [LARGE SCALE GENOMIC DNA]</scope>
    <source>
        <strain evidence="3">cv. AL8/78</strain>
    </source>
</reference>
<feature type="region of interest" description="Disordered" evidence="1">
    <location>
        <begin position="178"/>
        <end position="210"/>
    </location>
</feature>
<keyword evidence="3" id="KW-1185">Reference proteome</keyword>
<reference evidence="2" key="4">
    <citation type="submission" date="2019-03" db="UniProtKB">
        <authorList>
            <consortium name="EnsemblPlants"/>
        </authorList>
    </citation>
    <scope>IDENTIFICATION</scope>
</reference>
<dbReference type="EnsemblPlants" id="AET2Gv20147000.7">
    <property type="protein sequence ID" value="AET2Gv20147000.7"/>
    <property type="gene ID" value="AET2Gv20147000"/>
</dbReference>
<feature type="region of interest" description="Disordered" evidence="1">
    <location>
        <begin position="1"/>
        <end position="27"/>
    </location>
</feature>
<organism evidence="2 3">
    <name type="scientific">Aegilops tauschii subsp. strangulata</name>
    <name type="common">Goatgrass</name>
    <dbReference type="NCBI Taxonomy" id="200361"/>
    <lineage>
        <taxon>Eukaryota</taxon>
        <taxon>Viridiplantae</taxon>
        <taxon>Streptophyta</taxon>
        <taxon>Embryophyta</taxon>
        <taxon>Tracheophyta</taxon>
        <taxon>Spermatophyta</taxon>
        <taxon>Magnoliopsida</taxon>
        <taxon>Liliopsida</taxon>
        <taxon>Poales</taxon>
        <taxon>Poaceae</taxon>
        <taxon>BOP clade</taxon>
        <taxon>Pooideae</taxon>
        <taxon>Triticodae</taxon>
        <taxon>Triticeae</taxon>
        <taxon>Triticinae</taxon>
        <taxon>Aegilops</taxon>
    </lineage>
</organism>